<dbReference type="Ensembl" id="ENSGMOT00000045002.1">
    <property type="protein sequence ID" value="ENSGMOP00000036056.1"/>
    <property type="gene ID" value="ENSGMOG00000002181.2"/>
</dbReference>
<dbReference type="InterPro" id="IPR017441">
    <property type="entry name" value="Protein_kinase_ATP_BS"/>
</dbReference>
<keyword evidence="4" id="KW-0963">Cytoplasm</keyword>
<dbReference type="GO" id="GO:0000045">
    <property type="term" value="P:autophagosome assembly"/>
    <property type="evidence" value="ECO:0007669"/>
    <property type="project" value="TreeGrafter"/>
</dbReference>
<dbReference type="Gene3D" id="3.30.200.20">
    <property type="entry name" value="Phosphorylase Kinase, domain 1"/>
    <property type="match status" value="1"/>
</dbReference>
<dbReference type="GO" id="GO:0005776">
    <property type="term" value="C:autophagosome"/>
    <property type="evidence" value="ECO:0007669"/>
    <property type="project" value="TreeGrafter"/>
</dbReference>
<evidence type="ECO:0000256" key="4">
    <source>
        <dbReference type="ARBA" id="ARBA00022490"/>
    </source>
</evidence>
<keyword evidence="5 16" id="KW-0723">Serine/threonine-protein kinase</keyword>
<feature type="binding site" evidence="15">
    <location>
        <position position="45"/>
    </location>
    <ligand>
        <name>ATP</name>
        <dbReference type="ChEBI" id="CHEBI:30616"/>
    </ligand>
</feature>
<dbReference type="AlphaFoldDB" id="A0A8C5FGY5"/>
<dbReference type="PANTHER" id="PTHR24348">
    <property type="entry name" value="SERINE/THREONINE-PROTEIN KINASE UNC-51-RELATED"/>
    <property type="match status" value="1"/>
</dbReference>
<dbReference type="GO" id="GO:0005829">
    <property type="term" value="C:cytosol"/>
    <property type="evidence" value="ECO:0007669"/>
    <property type="project" value="TreeGrafter"/>
</dbReference>
<dbReference type="GO" id="GO:0034045">
    <property type="term" value="C:phagophore assembly site membrane"/>
    <property type="evidence" value="ECO:0007669"/>
    <property type="project" value="TreeGrafter"/>
</dbReference>
<evidence type="ECO:0000256" key="14">
    <source>
        <dbReference type="ARBA" id="ARBA00048679"/>
    </source>
</evidence>
<reference evidence="18" key="2">
    <citation type="submission" date="2025-09" db="UniProtKB">
        <authorList>
            <consortium name="Ensembl"/>
        </authorList>
    </citation>
    <scope>IDENTIFICATION</scope>
</reference>
<dbReference type="InterPro" id="IPR045269">
    <property type="entry name" value="Atg1-like"/>
</dbReference>
<reference evidence="18" key="1">
    <citation type="submission" date="2025-08" db="UniProtKB">
        <authorList>
            <consortium name="Ensembl"/>
        </authorList>
    </citation>
    <scope>IDENTIFICATION</scope>
</reference>
<dbReference type="Pfam" id="PF04212">
    <property type="entry name" value="MIT"/>
    <property type="match status" value="1"/>
</dbReference>
<keyword evidence="19" id="KW-1185">Reference proteome</keyword>
<dbReference type="InterPro" id="IPR011009">
    <property type="entry name" value="Kinase-like_dom_sf"/>
</dbReference>
<dbReference type="InterPro" id="IPR008271">
    <property type="entry name" value="Ser/Thr_kinase_AS"/>
</dbReference>
<keyword evidence="7" id="KW-0677">Repeat</keyword>
<accession>A0A8C5FGY5</accession>
<proteinExistence type="inferred from homology"/>
<dbReference type="GO" id="GO:0005524">
    <property type="term" value="F:ATP binding"/>
    <property type="evidence" value="ECO:0007669"/>
    <property type="project" value="UniProtKB-UniRule"/>
</dbReference>
<evidence type="ECO:0000313" key="18">
    <source>
        <dbReference type="Ensembl" id="ENSGMOP00000036056.1"/>
    </source>
</evidence>
<organism evidence="18 19">
    <name type="scientific">Gadus morhua</name>
    <name type="common">Atlantic cod</name>
    <dbReference type="NCBI Taxonomy" id="8049"/>
    <lineage>
        <taxon>Eukaryota</taxon>
        <taxon>Metazoa</taxon>
        <taxon>Chordata</taxon>
        <taxon>Craniata</taxon>
        <taxon>Vertebrata</taxon>
        <taxon>Euteleostomi</taxon>
        <taxon>Actinopterygii</taxon>
        <taxon>Neopterygii</taxon>
        <taxon>Teleostei</taxon>
        <taxon>Neoteleostei</taxon>
        <taxon>Acanthomorphata</taxon>
        <taxon>Zeiogadaria</taxon>
        <taxon>Gadariae</taxon>
        <taxon>Gadiformes</taxon>
        <taxon>Gadoidei</taxon>
        <taxon>Gadidae</taxon>
        <taxon>Gadus</taxon>
    </lineage>
</organism>
<dbReference type="GO" id="GO:0061709">
    <property type="term" value="P:reticulophagy"/>
    <property type="evidence" value="ECO:0007669"/>
    <property type="project" value="TreeGrafter"/>
</dbReference>
<dbReference type="GO" id="GO:0034727">
    <property type="term" value="P:piecemeal microautophagy of the nucleus"/>
    <property type="evidence" value="ECO:0007669"/>
    <property type="project" value="TreeGrafter"/>
</dbReference>
<dbReference type="GO" id="GO:0042594">
    <property type="term" value="P:response to starvation"/>
    <property type="evidence" value="ECO:0007669"/>
    <property type="project" value="TreeGrafter"/>
</dbReference>
<dbReference type="PROSITE" id="PS50011">
    <property type="entry name" value="PROTEIN_KINASE_DOM"/>
    <property type="match status" value="1"/>
</dbReference>
<comment type="catalytic activity">
    <reaction evidence="14">
        <text>L-seryl-[protein] + ATP = O-phospho-L-seryl-[protein] + ADP + H(+)</text>
        <dbReference type="Rhea" id="RHEA:17989"/>
        <dbReference type="Rhea" id="RHEA-COMP:9863"/>
        <dbReference type="Rhea" id="RHEA-COMP:11604"/>
        <dbReference type="ChEBI" id="CHEBI:15378"/>
        <dbReference type="ChEBI" id="CHEBI:29999"/>
        <dbReference type="ChEBI" id="CHEBI:30616"/>
        <dbReference type="ChEBI" id="CHEBI:83421"/>
        <dbReference type="ChEBI" id="CHEBI:456216"/>
        <dbReference type="EC" id="2.7.11.1"/>
    </reaction>
</comment>
<keyword evidence="8 15" id="KW-0547">Nucleotide-binding</keyword>
<evidence type="ECO:0000256" key="16">
    <source>
        <dbReference type="RuleBase" id="RU000304"/>
    </source>
</evidence>
<dbReference type="SUPFAM" id="SSF116846">
    <property type="entry name" value="MIT domain"/>
    <property type="match status" value="1"/>
</dbReference>
<dbReference type="Proteomes" id="UP000694546">
    <property type="component" value="Chromosome 14"/>
</dbReference>
<evidence type="ECO:0000256" key="8">
    <source>
        <dbReference type="ARBA" id="ARBA00022741"/>
    </source>
</evidence>
<protein>
    <recommendedName>
        <fullName evidence="3">Serine/threonine-protein kinase ULK3</fullName>
        <ecNumber evidence="2">2.7.11.1</ecNumber>
    </recommendedName>
    <alternativeName>
        <fullName evidence="12">Unc-51-like kinase 3</fullName>
    </alternativeName>
</protein>
<comment type="catalytic activity">
    <reaction evidence="13">
        <text>L-threonyl-[protein] + ATP = O-phospho-L-threonyl-[protein] + ADP + H(+)</text>
        <dbReference type="Rhea" id="RHEA:46608"/>
        <dbReference type="Rhea" id="RHEA-COMP:11060"/>
        <dbReference type="Rhea" id="RHEA-COMP:11605"/>
        <dbReference type="ChEBI" id="CHEBI:15378"/>
        <dbReference type="ChEBI" id="CHEBI:30013"/>
        <dbReference type="ChEBI" id="CHEBI:30616"/>
        <dbReference type="ChEBI" id="CHEBI:61977"/>
        <dbReference type="ChEBI" id="CHEBI:456216"/>
        <dbReference type="EC" id="2.7.11.1"/>
    </reaction>
</comment>
<comment type="similarity">
    <text evidence="16">Belongs to the protein kinase superfamily.</text>
</comment>
<dbReference type="GO" id="GO:0010506">
    <property type="term" value="P:regulation of autophagy"/>
    <property type="evidence" value="ECO:0007669"/>
    <property type="project" value="InterPro"/>
</dbReference>
<keyword evidence="10 15" id="KW-0067">ATP-binding</keyword>
<evidence type="ECO:0000256" key="13">
    <source>
        <dbReference type="ARBA" id="ARBA00047899"/>
    </source>
</evidence>
<evidence type="ECO:0000256" key="3">
    <source>
        <dbReference type="ARBA" id="ARBA00021644"/>
    </source>
</evidence>
<dbReference type="GO" id="GO:0000422">
    <property type="term" value="P:autophagy of mitochondrion"/>
    <property type="evidence" value="ECO:0007669"/>
    <property type="project" value="TreeGrafter"/>
</dbReference>
<evidence type="ECO:0000256" key="12">
    <source>
        <dbReference type="ARBA" id="ARBA00032242"/>
    </source>
</evidence>
<evidence type="ECO:0000313" key="19">
    <source>
        <dbReference type="Proteomes" id="UP000694546"/>
    </source>
</evidence>
<dbReference type="Gene3D" id="1.10.510.10">
    <property type="entry name" value="Transferase(Phosphotransferase) domain 1"/>
    <property type="match status" value="1"/>
</dbReference>
<dbReference type="SMART" id="SM00220">
    <property type="entry name" value="S_TKc"/>
    <property type="match status" value="1"/>
</dbReference>
<dbReference type="InterPro" id="IPR000719">
    <property type="entry name" value="Prot_kinase_dom"/>
</dbReference>
<keyword evidence="11" id="KW-0072">Autophagy</keyword>
<evidence type="ECO:0000256" key="7">
    <source>
        <dbReference type="ARBA" id="ARBA00022737"/>
    </source>
</evidence>
<evidence type="ECO:0000259" key="17">
    <source>
        <dbReference type="PROSITE" id="PS50011"/>
    </source>
</evidence>
<gene>
    <name evidence="18" type="primary">ULK3</name>
</gene>
<feature type="domain" description="Protein kinase" evidence="17">
    <location>
        <begin position="15"/>
        <end position="268"/>
    </location>
</feature>
<dbReference type="InterPro" id="IPR036181">
    <property type="entry name" value="MIT_dom_sf"/>
</dbReference>
<dbReference type="PROSITE" id="PS00108">
    <property type="entry name" value="PROTEIN_KINASE_ST"/>
    <property type="match status" value="1"/>
</dbReference>
<evidence type="ECO:0000256" key="11">
    <source>
        <dbReference type="ARBA" id="ARBA00023006"/>
    </source>
</evidence>
<evidence type="ECO:0000256" key="5">
    <source>
        <dbReference type="ARBA" id="ARBA00022527"/>
    </source>
</evidence>
<dbReference type="CDD" id="cd14121">
    <property type="entry name" value="STKc_ULK3"/>
    <property type="match status" value="1"/>
</dbReference>
<keyword evidence="9" id="KW-0418">Kinase</keyword>
<evidence type="ECO:0000256" key="1">
    <source>
        <dbReference type="ARBA" id="ARBA00004496"/>
    </source>
</evidence>
<dbReference type="EC" id="2.7.11.1" evidence="2"/>
<dbReference type="SUPFAM" id="SSF56112">
    <property type="entry name" value="Protein kinase-like (PK-like)"/>
    <property type="match status" value="1"/>
</dbReference>
<evidence type="ECO:0000256" key="9">
    <source>
        <dbReference type="ARBA" id="ARBA00022777"/>
    </source>
</evidence>
<dbReference type="Pfam" id="PF00069">
    <property type="entry name" value="Pkinase"/>
    <property type="match status" value="1"/>
</dbReference>
<evidence type="ECO:0000256" key="10">
    <source>
        <dbReference type="ARBA" id="ARBA00022840"/>
    </source>
</evidence>
<dbReference type="GeneTree" id="ENSGT00940000157689"/>
<dbReference type="Gene3D" id="1.20.58.80">
    <property type="entry name" value="Phosphotransferase system, lactose/cellobiose-type IIA subunit"/>
    <property type="match status" value="1"/>
</dbReference>
<dbReference type="PANTHER" id="PTHR24348:SF65">
    <property type="entry name" value="SERINE_THREONINE-PROTEIN KINASE ULK3"/>
    <property type="match status" value="1"/>
</dbReference>
<dbReference type="InterPro" id="IPR007330">
    <property type="entry name" value="MIT_dom"/>
</dbReference>
<dbReference type="GO" id="GO:0004674">
    <property type="term" value="F:protein serine/threonine kinase activity"/>
    <property type="evidence" value="ECO:0007669"/>
    <property type="project" value="UniProtKB-KW"/>
</dbReference>
<evidence type="ECO:0000256" key="15">
    <source>
        <dbReference type="PROSITE-ProRule" id="PRU10141"/>
    </source>
</evidence>
<dbReference type="OMA" id="TQAVEHD"/>
<sequence length="445" mass="49647">MASHSTFAPPKLADYILTERLGSGTYATVYKAYSKGDSREAVAVKVVSKKTLNKTSMENLLTEIEILKTVRHPHIVQLKDFQWDSENIYLILEWCSGGDLSRFIRSRRLLPERVAQRFLQQIACALQYLHGRNISHLDLKPQNILLSGSVLKLSDFGFAAYMSPWDEQSALRGSPLYMAPEMVCRRQYDSRVDLWSVGVILYEALFGRAPFASRSYAELEEKIRSDRPIELPPGARVSADCRDLLLRLLERNPETRITFTQFFSHGFVDLEHMAGPDSLGKAKELVLRAVEKDQGGERAAALSLYCSALEHFVPAVHCEGGACTLCLSVCLFGCLPLSLSVFLSMSLSQSVCLSLSLALSALVASDNREHFEEARTARDVLRGRAPYGERPLALSSSHPGATALEPALCARFNEREFNLEDCYCGLEIQGMVKDAFLPFCLVLFC</sequence>
<comment type="subcellular location">
    <subcellularLocation>
        <location evidence="1">Cytoplasm</location>
    </subcellularLocation>
</comment>
<keyword evidence="6" id="KW-0808">Transferase</keyword>
<evidence type="ECO:0000256" key="6">
    <source>
        <dbReference type="ARBA" id="ARBA00022679"/>
    </source>
</evidence>
<dbReference type="PROSITE" id="PS00107">
    <property type="entry name" value="PROTEIN_KINASE_ATP"/>
    <property type="match status" value="1"/>
</dbReference>
<evidence type="ECO:0000256" key="2">
    <source>
        <dbReference type="ARBA" id="ARBA00012513"/>
    </source>
</evidence>
<name>A0A8C5FGY5_GADMO</name>